<evidence type="ECO:0000313" key="2">
    <source>
        <dbReference type="EMBL" id="MBU9720979.1"/>
    </source>
</evidence>
<dbReference type="RefSeq" id="WP_088073938.1">
    <property type="nucleotide sequence ID" value="NZ_JAHQCR010000027.1"/>
</dbReference>
<dbReference type="Proteomes" id="UP000790580">
    <property type="component" value="Unassembled WGS sequence"/>
</dbReference>
<feature type="transmembrane region" description="Helical" evidence="1">
    <location>
        <begin position="6"/>
        <end position="28"/>
    </location>
</feature>
<proteinExistence type="predicted"/>
<keyword evidence="1" id="KW-0812">Transmembrane</keyword>
<reference evidence="2 3" key="1">
    <citation type="submission" date="2021-06" db="EMBL/GenBank/DDBJ databases">
        <title>Bacillus sp. RD4P76, an endophyte from a halophyte.</title>
        <authorList>
            <person name="Sun J.-Q."/>
        </authorList>
    </citation>
    <scope>NUCLEOTIDE SEQUENCE [LARGE SCALE GENOMIC DNA]</scope>
    <source>
        <strain evidence="2 3">JCM 17098</strain>
    </source>
</reference>
<protein>
    <recommendedName>
        <fullName evidence="4">DUF2726 domain-containing protein</fullName>
    </recommendedName>
</protein>
<sequence length="162" mass="19539">MNLLPTILFFILAVIILLSSRPFMYWVLRWKTERRLRKFQTSLDDLHFSFEELAYFVSLPNRMPLLASARFEDIVCEPDFVSFLFPKLKGLKFYVRKNNEELLIAYIYVKHFRSPYFDTLVFKNKINDQQYHEMNEYILLEPSTQKAFLEEVYSRVKGQGDR</sequence>
<keyword evidence="1" id="KW-1133">Transmembrane helix</keyword>
<keyword evidence="3" id="KW-1185">Reference proteome</keyword>
<dbReference type="EMBL" id="JAHQCR010000027">
    <property type="protein sequence ID" value="MBU9720979.1"/>
    <property type="molecule type" value="Genomic_DNA"/>
</dbReference>
<accession>A0ABS6JQZ8</accession>
<keyword evidence="1" id="KW-0472">Membrane</keyword>
<name>A0ABS6JQZ8_9BACI</name>
<evidence type="ECO:0000256" key="1">
    <source>
        <dbReference type="SAM" id="Phobius"/>
    </source>
</evidence>
<gene>
    <name evidence="2" type="ORF">KS407_05920</name>
</gene>
<evidence type="ECO:0000313" key="3">
    <source>
        <dbReference type="Proteomes" id="UP000790580"/>
    </source>
</evidence>
<evidence type="ECO:0008006" key="4">
    <source>
        <dbReference type="Google" id="ProtNLM"/>
    </source>
</evidence>
<organism evidence="2 3">
    <name type="scientific">Evansella alkalicola</name>
    <dbReference type="NCBI Taxonomy" id="745819"/>
    <lineage>
        <taxon>Bacteria</taxon>
        <taxon>Bacillati</taxon>
        <taxon>Bacillota</taxon>
        <taxon>Bacilli</taxon>
        <taxon>Bacillales</taxon>
        <taxon>Bacillaceae</taxon>
        <taxon>Evansella</taxon>
    </lineage>
</organism>
<comment type="caution">
    <text evidence="2">The sequence shown here is derived from an EMBL/GenBank/DDBJ whole genome shotgun (WGS) entry which is preliminary data.</text>
</comment>